<dbReference type="AlphaFoldDB" id="A0A5M3WLI7"/>
<protein>
    <submittedName>
        <fullName evidence="1">Uncharacterized protein</fullName>
    </submittedName>
</protein>
<evidence type="ECO:0000313" key="1">
    <source>
        <dbReference type="EMBL" id="GES10135.1"/>
    </source>
</evidence>
<dbReference type="EMBL" id="BLAE01000019">
    <property type="protein sequence ID" value="GES10135.1"/>
    <property type="molecule type" value="Genomic_DNA"/>
</dbReference>
<reference evidence="1 2" key="1">
    <citation type="submission" date="2019-10" db="EMBL/GenBank/DDBJ databases">
        <title>Whole genome shotgun sequence of Acrocarpospora macrocephala NBRC 16266.</title>
        <authorList>
            <person name="Ichikawa N."/>
            <person name="Kimura A."/>
            <person name="Kitahashi Y."/>
            <person name="Komaki H."/>
            <person name="Oguchi A."/>
        </authorList>
    </citation>
    <scope>NUCLEOTIDE SEQUENCE [LARGE SCALE GENOMIC DNA]</scope>
    <source>
        <strain evidence="1 2">NBRC 16266</strain>
    </source>
</reference>
<comment type="caution">
    <text evidence="1">The sequence shown here is derived from an EMBL/GenBank/DDBJ whole genome shotgun (WGS) entry which is preliminary data.</text>
</comment>
<gene>
    <name evidence="1" type="ORF">Amac_037320</name>
</gene>
<proteinExistence type="predicted"/>
<accession>A0A5M3WLI7</accession>
<dbReference type="OrthoDB" id="4226547at2"/>
<organism evidence="1 2">
    <name type="scientific">Acrocarpospora macrocephala</name>
    <dbReference type="NCBI Taxonomy" id="150177"/>
    <lineage>
        <taxon>Bacteria</taxon>
        <taxon>Bacillati</taxon>
        <taxon>Actinomycetota</taxon>
        <taxon>Actinomycetes</taxon>
        <taxon>Streptosporangiales</taxon>
        <taxon>Streptosporangiaceae</taxon>
        <taxon>Acrocarpospora</taxon>
    </lineage>
</organism>
<dbReference type="RefSeq" id="WP_155355603.1">
    <property type="nucleotide sequence ID" value="NZ_BAAAHL010000039.1"/>
</dbReference>
<evidence type="ECO:0000313" key="2">
    <source>
        <dbReference type="Proteomes" id="UP000331127"/>
    </source>
</evidence>
<sequence>MIVIRFDPVRSDPAWGPGWVPAGGPDYQPMAVKELPPINFIFDNFRVNVVFQIGDADFSASARFVPVLDFVLMLGAAWKILHTHDPAVLELSDRQGEWHFSKSVDAIELQTRVAARDGWRFNSEIGRCTADEFDRAVGDSLRGALGMIFSHQPAARDNAYLQDLDHDGYAAS</sequence>
<name>A0A5M3WLI7_9ACTN</name>
<dbReference type="Proteomes" id="UP000331127">
    <property type="component" value="Unassembled WGS sequence"/>
</dbReference>
<keyword evidence="2" id="KW-1185">Reference proteome</keyword>